<dbReference type="AlphaFoldDB" id="A0A6C0DVS2"/>
<reference evidence="1" key="1">
    <citation type="journal article" date="2020" name="Nature">
        <title>Giant virus diversity and host interactions through global metagenomics.</title>
        <authorList>
            <person name="Schulz F."/>
            <person name="Roux S."/>
            <person name="Paez-Espino D."/>
            <person name="Jungbluth S."/>
            <person name="Walsh D.A."/>
            <person name="Denef V.J."/>
            <person name="McMahon K.D."/>
            <person name="Konstantinidis K.T."/>
            <person name="Eloe-Fadrosh E.A."/>
            <person name="Kyrpides N.C."/>
            <person name="Woyke T."/>
        </authorList>
    </citation>
    <scope>NUCLEOTIDE SEQUENCE</scope>
    <source>
        <strain evidence="1">GVMAG-M-3300023174-75</strain>
    </source>
</reference>
<sequence>MKYILAFLFMLIITSHAMSLGKVYPTRLPDKTSSSYCVVKTISKLPEFANLISDVDNSRRFLELREGINEAKAKHFTFRTMCGTTYVSVFGIK</sequence>
<dbReference type="EMBL" id="MN739684">
    <property type="protein sequence ID" value="QHT20937.1"/>
    <property type="molecule type" value="Genomic_DNA"/>
</dbReference>
<proteinExistence type="predicted"/>
<name>A0A6C0DVS2_9ZZZZ</name>
<protein>
    <submittedName>
        <fullName evidence="1">Uncharacterized protein</fullName>
    </submittedName>
</protein>
<accession>A0A6C0DVS2</accession>
<evidence type="ECO:0000313" key="1">
    <source>
        <dbReference type="EMBL" id="QHT20937.1"/>
    </source>
</evidence>
<organism evidence="1">
    <name type="scientific">viral metagenome</name>
    <dbReference type="NCBI Taxonomy" id="1070528"/>
    <lineage>
        <taxon>unclassified sequences</taxon>
        <taxon>metagenomes</taxon>
        <taxon>organismal metagenomes</taxon>
    </lineage>
</organism>